<evidence type="ECO:0000313" key="2">
    <source>
        <dbReference type="Proteomes" id="UP000596049"/>
    </source>
</evidence>
<name>A0ABX7AM00_9BACI</name>
<dbReference type="Proteomes" id="UP000596049">
    <property type="component" value="Chromosome"/>
</dbReference>
<dbReference type="EMBL" id="CP067341">
    <property type="protein sequence ID" value="QQP10776.1"/>
    <property type="molecule type" value="Genomic_DNA"/>
</dbReference>
<gene>
    <name evidence="1" type="ORF">FJQ98_16140</name>
</gene>
<organism evidence="1 2">
    <name type="scientific">Lysinibacillus agricola</name>
    <dbReference type="NCBI Taxonomy" id="2590012"/>
    <lineage>
        <taxon>Bacteria</taxon>
        <taxon>Bacillati</taxon>
        <taxon>Bacillota</taxon>
        <taxon>Bacilli</taxon>
        <taxon>Bacillales</taxon>
        <taxon>Bacillaceae</taxon>
        <taxon>Lysinibacillus</taxon>
    </lineage>
</organism>
<accession>A0ABX7AM00</accession>
<proteinExistence type="predicted"/>
<protein>
    <submittedName>
        <fullName evidence="1">Uncharacterized protein</fullName>
    </submittedName>
</protein>
<dbReference type="RefSeq" id="WP_053595751.1">
    <property type="nucleotide sequence ID" value="NZ_CP067341.1"/>
</dbReference>
<evidence type="ECO:0000313" key="1">
    <source>
        <dbReference type="EMBL" id="QQP10776.1"/>
    </source>
</evidence>
<keyword evidence="2" id="KW-1185">Reference proteome</keyword>
<sequence length="89" mass="10597">MIKNYLDTMYEKHKKYLDSLNQLEEYLENGIFKYKGIEVVVSNFDKEGWVLEITSLDSKSSLWNDSPNIYMSVYEFNDEIELSRQKAIN</sequence>
<reference evidence="1 2" key="1">
    <citation type="submission" date="2020-01" db="EMBL/GenBank/DDBJ databases">
        <authorList>
            <person name="Liu G."/>
            <person name="Liu B."/>
        </authorList>
    </citation>
    <scope>NUCLEOTIDE SEQUENCE [LARGE SCALE GENOMIC DNA]</scope>
    <source>
        <strain evidence="1 2">FJAT-51161</strain>
    </source>
</reference>